<dbReference type="RefSeq" id="WP_052673932.1">
    <property type="nucleotide sequence ID" value="NZ_LN614827.1"/>
</dbReference>
<feature type="region of interest" description="Disordered" evidence="1">
    <location>
        <begin position="364"/>
        <end position="409"/>
    </location>
</feature>
<feature type="transmembrane region" description="Helical" evidence="2">
    <location>
        <begin position="263"/>
        <end position="284"/>
    </location>
</feature>
<dbReference type="OrthoDB" id="5639065at2"/>
<sequence length="409" mass="44623">MTKVLIFTDFDGTITSKEGSKTVFGEFYQSLMDGYEVGKIQRNYKHTPLKSPEEVQKIFEAKFGKYDSNFNYTQKDTDVLMSADAVAFFKQALNNSSITVKIITKNRQDYIHALLKYHGFSAEEIGKLTIDDTGWKNNAIHTSLRAPENNTSKPTHIYILDDNPADFDAMVSAAESPEYGYEATQIKKYNQDAGQFQWAQYQQDIQALFPLPVEEQPITPTPIETGTDSRSTPPIAITEDKSEPVPVEPLAAQRTLKITGTSFAAGFFVGLLVSVVLIATGVLAPLGIGALGILALTSMIASGLGLVSGVIGFGVAKSTESKKPHQCDEPTPSNNCSQPLQGLGGPVDTVPRCCNAPVKHFPSIIGNSPEATETQQKSEERHNTDLGARMNVQVEESEDYSTQNSALQK</sequence>
<accession>A0A098G522</accession>
<dbReference type="Gene3D" id="3.40.50.1000">
    <property type="entry name" value="HAD superfamily/HAD-like"/>
    <property type="match status" value="1"/>
</dbReference>
<evidence type="ECO:0000256" key="1">
    <source>
        <dbReference type="SAM" id="MobiDB-lite"/>
    </source>
</evidence>
<organism evidence="3 4">
    <name type="scientific">Legionella fallonii LLAP-10</name>
    <dbReference type="NCBI Taxonomy" id="1212491"/>
    <lineage>
        <taxon>Bacteria</taxon>
        <taxon>Pseudomonadati</taxon>
        <taxon>Pseudomonadota</taxon>
        <taxon>Gammaproteobacteria</taxon>
        <taxon>Legionellales</taxon>
        <taxon>Legionellaceae</taxon>
        <taxon>Legionella</taxon>
    </lineage>
</organism>
<dbReference type="HOGENOM" id="CLU_694076_0_0_6"/>
<keyword evidence="2" id="KW-0812">Transmembrane</keyword>
<keyword evidence="2" id="KW-0472">Membrane</keyword>
<dbReference type="STRING" id="1212491.LFA_2188"/>
<reference evidence="4" key="1">
    <citation type="submission" date="2014-09" db="EMBL/GenBank/DDBJ databases">
        <authorList>
            <person name="Gomez-Valero L."/>
        </authorList>
    </citation>
    <scope>NUCLEOTIDE SEQUENCE [LARGE SCALE GENOMIC DNA]</scope>
    <source>
        <strain evidence="4">ATCC700992</strain>
    </source>
</reference>
<keyword evidence="4" id="KW-1185">Reference proteome</keyword>
<protein>
    <submittedName>
        <fullName evidence="3">Dot/Icm T4SS effector</fullName>
    </submittedName>
</protein>
<dbReference type="InterPro" id="IPR023214">
    <property type="entry name" value="HAD_sf"/>
</dbReference>
<feature type="compositionally biased region" description="Polar residues" evidence="1">
    <location>
        <begin position="331"/>
        <end position="340"/>
    </location>
</feature>
<feature type="transmembrane region" description="Helical" evidence="2">
    <location>
        <begin position="290"/>
        <end position="316"/>
    </location>
</feature>
<name>A0A098G522_9GAMM</name>
<dbReference type="InterPro" id="IPR036412">
    <property type="entry name" value="HAD-like_sf"/>
</dbReference>
<dbReference type="KEGG" id="lfa:LFA_2188"/>
<keyword evidence="2" id="KW-1133">Transmembrane helix</keyword>
<gene>
    <name evidence="3" type="ORF">LFA_2188</name>
</gene>
<evidence type="ECO:0000313" key="3">
    <source>
        <dbReference type="EMBL" id="CEG57567.1"/>
    </source>
</evidence>
<feature type="compositionally biased region" description="Polar residues" evidence="1">
    <location>
        <begin position="400"/>
        <end position="409"/>
    </location>
</feature>
<dbReference type="Proteomes" id="UP000032430">
    <property type="component" value="Chromosome I"/>
</dbReference>
<dbReference type="AlphaFoldDB" id="A0A098G522"/>
<proteinExistence type="predicted"/>
<dbReference type="SUPFAM" id="SSF56784">
    <property type="entry name" value="HAD-like"/>
    <property type="match status" value="1"/>
</dbReference>
<feature type="region of interest" description="Disordered" evidence="1">
    <location>
        <begin position="320"/>
        <end position="342"/>
    </location>
</feature>
<feature type="compositionally biased region" description="Polar residues" evidence="1">
    <location>
        <begin position="365"/>
        <end position="375"/>
    </location>
</feature>
<dbReference type="EMBL" id="LN614827">
    <property type="protein sequence ID" value="CEG57567.1"/>
    <property type="molecule type" value="Genomic_DNA"/>
</dbReference>
<evidence type="ECO:0000256" key="2">
    <source>
        <dbReference type="SAM" id="Phobius"/>
    </source>
</evidence>
<evidence type="ECO:0000313" key="4">
    <source>
        <dbReference type="Proteomes" id="UP000032430"/>
    </source>
</evidence>